<evidence type="ECO:0000256" key="2">
    <source>
        <dbReference type="ARBA" id="ARBA00009261"/>
    </source>
</evidence>
<evidence type="ECO:0000256" key="4">
    <source>
        <dbReference type="ARBA" id="ARBA00022475"/>
    </source>
</evidence>
<evidence type="ECO:0000256" key="9">
    <source>
        <dbReference type="RuleBase" id="RU363064"/>
    </source>
</evidence>
<feature type="transmembrane region" description="Helical" evidence="9">
    <location>
        <begin position="347"/>
        <end position="371"/>
    </location>
</feature>
<keyword evidence="4 9" id="KW-1003">Cell membrane</keyword>
<dbReference type="PANTHER" id="PTHR30330">
    <property type="entry name" value="AGSS FAMILY TRANSPORTER, SODIUM-ALANINE"/>
    <property type="match status" value="1"/>
</dbReference>
<feature type="transmembrane region" description="Helical" evidence="9">
    <location>
        <begin position="383"/>
        <end position="401"/>
    </location>
</feature>
<feature type="transmembrane region" description="Helical" evidence="9">
    <location>
        <begin position="413"/>
        <end position="433"/>
    </location>
</feature>
<feature type="transmembrane region" description="Helical" evidence="9">
    <location>
        <begin position="187"/>
        <end position="204"/>
    </location>
</feature>
<keyword evidence="5 9" id="KW-0812">Transmembrane</keyword>
<gene>
    <name evidence="10" type="ORF">A6M13_05370</name>
</gene>
<evidence type="ECO:0000256" key="7">
    <source>
        <dbReference type="ARBA" id="ARBA00022989"/>
    </source>
</evidence>
<feature type="transmembrane region" description="Helical" evidence="9">
    <location>
        <begin position="148"/>
        <end position="167"/>
    </location>
</feature>
<comment type="subcellular location">
    <subcellularLocation>
        <location evidence="1 9">Cell membrane</location>
        <topology evidence="1 9">Multi-pass membrane protein</topology>
    </subcellularLocation>
</comment>
<evidence type="ECO:0000313" key="11">
    <source>
        <dbReference type="Proteomes" id="UP000093199"/>
    </source>
</evidence>
<dbReference type="RefSeq" id="WP_066547335.1">
    <property type="nucleotide sequence ID" value="NZ_MASJ01000039.1"/>
</dbReference>
<keyword evidence="7 9" id="KW-1133">Transmembrane helix</keyword>
<evidence type="ECO:0000256" key="1">
    <source>
        <dbReference type="ARBA" id="ARBA00004651"/>
    </source>
</evidence>
<evidence type="ECO:0000256" key="8">
    <source>
        <dbReference type="ARBA" id="ARBA00023136"/>
    </source>
</evidence>
<dbReference type="PANTHER" id="PTHR30330:SF1">
    <property type="entry name" value="AMINO-ACID CARRIER PROTEIN ALST"/>
    <property type="match status" value="1"/>
</dbReference>
<feature type="transmembrane region" description="Helical" evidence="9">
    <location>
        <begin position="304"/>
        <end position="327"/>
    </location>
</feature>
<reference evidence="10 11" key="1">
    <citation type="submission" date="2016-07" db="EMBL/GenBank/DDBJ databases">
        <title>Caryophanon tenue genome sequencing.</title>
        <authorList>
            <person name="Verma A."/>
            <person name="Pal Y."/>
            <person name="Krishnamurthi S."/>
        </authorList>
    </citation>
    <scope>NUCLEOTIDE SEQUENCE [LARGE SCALE GENOMIC DNA]</scope>
    <source>
        <strain evidence="10 11">DSM 14152</strain>
    </source>
</reference>
<sequence>MEIFSAIIGDINHFLYTYLLIYVLVGIGLFFTIKTKFIQFRLFPDMLKTITEKAEVDADGRKGISPFQAFTISAASRIGTGNIAGVATAIALGGPGAVFWMWMIALIGAGSSLIESTLAQVYKTRDAKTGAFRGGPAYYMERGLKKRWLGVVFAIVITITYGFVFNAVQANTITIAFEESFGFDRTVVGIILAVMTATIIFGGLKRIVTITQTVVPVMAIAYIIVAIIVMIVNFKELPGVFLLIFKSAFGFEEAFAGMIGAAVLQGIKRGLFSNEAGIGSAPNAAATAAVSHPVKQGLSQSLGVFIDTLLVCTATAAIVLLSDAYRASDAASVNLTQLSLVDSLGEWASIFLAIAVFLFAYTTIIGNYYYGETNMEFLKENKVILNVFRLFVVGFVLFGSVAKVQIVWDLADVSMAVMAFINLIAILLLWKVAKPVIDDYMVQRKAGKNPVFYKKNVEGLEDLECWGDDFHHTDDNVKK</sequence>
<dbReference type="GO" id="GO:0005283">
    <property type="term" value="F:amino acid:sodium symporter activity"/>
    <property type="evidence" value="ECO:0007669"/>
    <property type="project" value="InterPro"/>
</dbReference>
<proteinExistence type="inferred from homology"/>
<keyword evidence="3 9" id="KW-0813">Transport</keyword>
<comment type="similarity">
    <text evidence="2 9">Belongs to the alanine or glycine:cation symporter (AGCS) (TC 2.A.25) family.</text>
</comment>
<feature type="transmembrane region" description="Helical" evidence="9">
    <location>
        <begin position="240"/>
        <end position="264"/>
    </location>
</feature>
<keyword evidence="11" id="KW-1185">Reference proteome</keyword>
<name>A0A1C0Y6P5_9BACL</name>
<dbReference type="InterPro" id="IPR001463">
    <property type="entry name" value="Na/Ala_symport"/>
</dbReference>
<protein>
    <submittedName>
        <fullName evidence="10">Sodium:alanine symporter</fullName>
    </submittedName>
</protein>
<evidence type="ECO:0000313" key="10">
    <source>
        <dbReference type="EMBL" id="OCS82830.1"/>
    </source>
</evidence>
<dbReference type="GO" id="GO:0005886">
    <property type="term" value="C:plasma membrane"/>
    <property type="evidence" value="ECO:0007669"/>
    <property type="project" value="UniProtKB-SubCell"/>
</dbReference>
<keyword evidence="6 9" id="KW-0769">Symport</keyword>
<dbReference type="NCBIfam" id="TIGR00835">
    <property type="entry name" value="agcS"/>
    <property type="match status" value="1"/>
</dbReference>
<dbReference type="InterPro" id="IPR001734">
    <property type="entry name" value="Na/solute_symporter"/>
</dbReference>
<feature type="transmembrane region" description="Helical" evidence="9">
    <location>
        <begin position="69"/>
        <end position="93"/>
    </location>
</feature>
<dbReference type="AlphaFoldDB" id="A0A1C0Y6P5"/>
<dbReference type="EMBL" id="MASJ01000039">
    <property type="protein sequence ID" value="OCS82830.1"/>
    <property type="molecule type" value="Genomic_DNA"/>
</dbReference>
<dbReference type="PROSITE" id="PS50283">
    <property type="entry name" value="NA_SOLUT_SYMP_3"/>
    <property type="match status" value="1"/>
</dbReference>
<keyword evidence="8 9" id="KW-0472">Membrane</keyword>
<dbReference type="PRINTS" id="PR00175">
    <property type="entry name" value="NAALASMPORT"/>
</dbReference>
<feature type="transmembrane region" description="Helical" evidence="9">
    <location>
        <begin position="99"/>
        <end position="118"/>
    </location>
</feature>
<evidence type="ECO:0000256" key="3">
    <source>
        <dbReference type="ARBA" id="ARBA00022448"/>
    </source>
</evidence>
<dbReference type="Gene3D" id="1.20.1740.10">
    <property type="entry name" value="Amino acid/polyamine transporter I"/>
    <property type="match status" value="1"/>
</dbReference>
<dbReference type="FunFam" id="1.20.1740.10:FF:000004">
    <property type="entry name" value="Sodium:alanine symporter family protein"/>
    <property type="match status" value="1"/>
</dbReference>
<feature type="transmembrane region" description="Helical" evidence="9">
    <location>
        <begin position="213"/>
        <end position="234"/>
    </location>
</feature>
<feature type="transmembrane region" description="Helical" evidence="9">
    <location>
        <begin position="15"/>
        <end position="33"/>
    </location>
</feature>
<organism evidence="10 11">
    <name type="scientific">Caryophanon tenue</name>
    <dbReference type="NCBI Taxonomy" id="33978"/>
    <lineage>
        <taxon>Bacteria</taxon>
        <taxon>Bacillati</taxon>
        <taxon>Bacillota</taxon>
        <taxon>Bacilli</taxon>
        <taxon>Bacillales</taxon>
        <taxon>Caryophanaceae</taxon>
        <taxon>Caryophanon</taxon>
    </lineage>
</organism>
<comment type="caution">
    <text evidence="10">The sequence shown here is derived from an EMBL/GenBank/DDBJ whole genome shotgun (WGS) entry which is preliminary data.</text>
</comment>
<accession>A0A1C0Y6P5</accession>
<dbReference type="Pfam" id="PF01235">
    <property type="entry name" value="Na_Ala_symp"/>
    <property type="match status" value="1"/>
</dbReference>
<evidence type="ECO:0000256" key="5">
    <source>
        <dbReference type="ARBA" id="ARBA00022692"/>
    </source>
</evidence>
<dbReference type="OrthoDB" id="9804874at2"/>
<dbReference type="Proteomes" id="UP000093199">
    <property type="component" value="Unassembled WGS sequence"/>
</dbReference>
<dbReference type="PROSITE" id="PS00873">
    <property type="entry name" value="NA_ALANINE_SYMP"/>
    <property type="match status" value="1"/>
</dbReference>
<evidence type="ECO:0000256" key="6">
    <source>
        <dbReference type="ARBA" id="ARBA00022847"/>
    </source>
</evidence>